<dbReference type="AlphaFoldDB" id="A0A8C9HM39"/>
<dbReference type="GO" id="GO:0000398">
    <property type="term" value="P:mRNA splicing, via spliceosome"/>
    <property type="evidence" value="ECO:0007669"/>
    <property type="project" value="TreeGrafter"/>
</dbReference>
<dbReference type="Pfam" id="PF04677">
    <property type="entry name" value="CwfJ_C_1"/>
    <property type="match status" value="1"/>
</dbReference>
<feature type="domain" description="Cwf19-like C-terminal" evidence="4">
    <location>
        <begin position="281"/>
        <end position="411"/>
    </location>
</feature>
<feature type="compositionally biased region" description="Basic and acidic residues" evidence="2">
    <location>
        <begin position="187"/>
        <end position="196"/>
    </location>
</feature>
<dbReference type="InterPro" id="IPR006767">
    <property type="entry name" value="Cwf19-like_C_dom-2"/>
</dbReference>
<dbReference type="PANTHER" id="PTHR12072:SF5">
    <property type="entry name" value="CWF19-LIKE PROTEIN 2"/>
    <property type="match status" value="1"/>
</dbReference>
<reference evidence="5" key="1">
    <citation type="submission" date="2025-08" db="UniProtKB">
        <authorList>
            <consortium name="Ensembl"/>
        </authorList>
    </citation>
    <scope>IDENTIFICATION</scope>
</reference>
<proteinExistence type="inferred from homology"/>
<dbReference type="InterPro" id="IPR040194">
    <property type="entry name" value="Cwf19-like"/>
</dbReference>
<feature type="compositionally biased region" description="Basic and acidic residues" evidence="2">
    <location>
        <begin position="166"/>
        <end position="180"/>
    </location>
</feature>
<organism evidence="5 6">
    <name type="scientific">Piliocolobus tephrosceles</name>
    <name type="common">Ugandan red Colobus</name>
    <dbReference type="NCBI Taxonomy" id="591936"/>
    <lineage>
        <taxon>Eukaryota</taxon>
        <taxon>Metazoa</taxon>
        <taxon>Chordata</taxon>
        <taxon>Craniata</taxon>
        <taxon>Vertebrata</taxon>
        <taxon>Euteleostomi</taxon>
        <taxon>Mammalia</taxon>
        <taxon>Eutheria</taxon>
        <taxon>Euarchontoglires</taxon>
        <taxon>Primates</taxon>
        <taxon>Haplorrhini</taxon>
        <taxon>Catarrhini</taxon>
        <taxon>Cercopithecidae</taxon>
        <taxon>Colobinae</taxon>
        <taxon>Piliocolobus</taxon>
    </lineage>
</organism>
<feature type="compositionally biased region" description="Basic and acidic residues" evidence="2">
    <location>
        <begin position="205"/>
        <end position="223"/>
    </location>
</feature>
<dbReference type="Proteomes" id="UP000694416">
    <property type="component" value="Unplaced"/>
</dbReference>
<keyword evidence="6" id="KW-1185">Reference proteome</keyword>
<accession>A0A8C9HM39</accession>
<dbReference type="InterPro" id="IPR006768">
    <property type="entry name" value="Cwf19-like_C_dom-1"/>
</dbReference>
<evidence type="ECO:0000313" key="5">
    <source>
        <dbReference type="Ensembl" id="ENSPTEP00000018607.1"/>
    </source>
</evidence>
<dbReference type="GO" id="GO:0071014">
    <property type="term" value="C:post-mRNA release spliceosomal complex"/>
    <property type="evidence" value="ECO:0007669"/>
    <property type="project" value="TreeGrafter"/>
</dbReference>
<evidence type="ECO:0000256" key="1">
    <source>
        <dbReference type="ARBA" id="ARBA00006795"/>
    </source>
</evidence>
<feature type="region of interest" description="Disordered" evidence="2">
    <location>
        <begin position="117"/>
        <end position="258"/>
    </location>
</feature>
<feature type="compositionally biased region" description="Basic and acidic residues" evidence="2">
    <location>
        <begin position="230"/>
        <end position="240"/>
    </location>
</feature>
<protein>
    <submittedName>
        <fullName evidence="5">Uncharacterized protein</fullName>
    </submittedName>
</protein>
<dbReference type="PANTHER" id="PTHR12072">
    <property type="entry name" value="CWF19, CELL CYCLE CONTROL PROTEIN"/>
    <property type="match status" value="1"/>
</dbReference>
<evidence type="ECO:0000313" key="6">
    <source>
        <dbReference type="Proteomes" id="UP000694416"/>
    </source>
</evidence>
<evidence type="ECO:0000259" key="4">
    <source>
        <dbReference type="Pfam" id="PF04677"/>
    </source>
</evidence>
<dbReference type="Ensembl" id="ENSPTET00000027254.1">
    <property type="protein sequence ID" value="ENSPTEP00000018607.1"/>
    <property type="gene ID" value="ENSPTEG00000020005.1"/>
</dbReference>
<evidence type="ECO:0000259" key="3">
    <source>
        <dbReference type="Pfam" id="PF04676"/>
    </source>
</evidence>
<feature type="domain" description="Cwf19-like protein C-terminal" evidence="3">
    <location>
        <begin position="422"/>
        <end position="511"/>
    </location>
</feature>
<evidence type="ECO:0000256" key="2">
    <source>
        <dbReference type="SAM" id="MobiDB-lite"/>
    </source>
</evidence>
<name>A0A8C9HM39_9PRIM</name>
<sequence length="514" mass="60984">MSNTTDDFYEFAKNNFLNFLKNNNNKNSSTNSSNNNDSNNSNLNIIKCDNKKCDNKKCDNKNRVSRIKGMNGEDITSSIRELKNDEINDKECYDVKYKKFLLKHKYKESIKNKGVRLSHNSLTKQGPSLNEGYGSSSSTSSYEKEKKKRRDDAKHEDKKKNQTKSELNKYDREHRQEERHKQKRRKTLELEETDRKVKNKHEKGYKHEKEYEYEKGYEHEQKRDKQKKKINIEKNSDEKSSNSSPSPPELTCPSNTTKLTEKIEKRISEKKQEILLKNALNKNLVDCKYCLDSNSFSKLNKLNIISISEKSYICYYNYKNIFLKKQLFISPIKHTTSVTNTDIETIEDIRNHMKSLIAMLEASNETCIFIEFNNCFNKSIELVFTRKAKHTYINCYVIPVELLETAKLYFKKNIQDINSLYRENKQLMITTNKYAPYNIIPKNIPYVSINFALGETYIQVIENNYNYINMCQCIFTDLFKKDKLYKYFRNFQKYVDTVEQFKSAYVKYDWTNYV</sequence>
<feature type="region of interest" description="Disordered" evidence="2">
    <location>
        <begin position="22"/>
        <end position="41"/>
    </location>
</feature>
<feature type="compositionally biased region" description="Polar residues" evidence="2">
    <location>
        <begin position="118"/>
        <end position="128"/>
    </location>
</feature>
<comment type="similarity">
    <text evidence="1">Belongs to the CWF19 family.</text>
</comment>
<feature type="compositionally biased region" description="Basic and acidic residues" evidence="2">
    <location>
        <begin position="142"/>
        <end position="160"/>
    </location>
</feature>
<dbReference type="Pfam" id="PF04676">
    <property type="entry name" value="CwfJ_C_2"/>
    <property type="match status" value="1"/>
</dbReference>
<reference evidence="5" key="2">
    <citation type="submission" date="2025-09" db="UniProtKB">
        <authorList>
            <consortium name="Ensembl"/>
        </authorList>
    </citation>
    <scope>IDENTIFICATION</scope>
</reference>